<evidence type="ECO:0000313" key="1">
    <source>
        <dbReference type="EMBL" id="MFA9460341.1"/>
    </source>
</evidence>
<organism evidence="1 2">
    <name type="scientific">Thiohalorhabdus methylotrophus</name>
    <dbReference type="NCBI Taxonomy" id="3242694"/>
    <lineage>
        <taxon>Bacteria</taxon>
        <taxon>Pseudomonadati</taxon>
        <taxon>Pseudomonadota</taxon>
        <taxon>Gammaproteobacteria</taxon>
        <taxon>Thiohalorhabdales</taxon>
        <taxon>Thiohalorhabdaceae</taxon>
        <taxon>Thiohalorhabdus</taxon>
    </lineage>
</organism>
<reference evidence="1 2" key="1">
    <citation type="submission" date="2024-08" db="EMBL/GenBank/DDBJ databases">
        <title>Whole-genome sequencing of halo(alkali)philic microorganisms from hypersaline lakes.</title>
        <authorList>
            <person name="Sorokin D.Y."/>
            <person name="Merkel A.Y."/>
            <person name="Messina E."/>
            <person name="Yakimov M."/>
        </authorList>
    </citation>
    <scope>NUCLEOTIDE SEQUENCE [LARGE SCALE GENOMIC DNA]</scope>
    <source>
        <strain evidence="1 2">Cl-TMA</strain>
    </source>
</reference>
<sequence length="236" mass="26118">MVFDSSMPTARNRFVQAGTAITEAYERSDLATGEQVTPPDLVEAIRQLLEILERNPADDPTPPMQEEGEAEKIGNHAMNFLHDLGVYSERLELPDTTAELQQVAIAVAMWLASWNASIQHIDMVVNGLGLVANQTADAEELRRIRTMMQRVADHASADIKADLETANPHRAWRILLMNEGIVAVRGQDPEGIRQAFDQLQERLPDDAAAFFAEAAKQVQQDEYPAEVAEVVRGYAG</sequence>
<protein>
    <submittedName>
        <fullName evidence="1">Uncharacterized protein</fullName>
    </submittedName>
</protein>
<evidence type="ECO:0000313" key="2">
    <source>
        <dbReference type="Proteomes" id="UP001575181"/>
    </source>
</evidence>
<keyword evidence="2" id="KW-1185">Reference proteome</keyword>
<name>A0ABV4TW05_9GAMM</name>
<dbReference type="Proteomes" id="UP001575181">
    <property type="component" value="Unassembled WGS sequence"/>
</dbReference>
<comment type="caution">
    <text evidence="1">The sequence shown here is derived from an EMBL/GenBank/DDBJ whole genome shotgun (WGS) entry which is preliminary data.</text>
</comment>
<proteinExistence type="predicted"/>
<dbReference type="RefSeq" id="WP_373655124.1">
    <property type="nucleotide sequence ID" value="NZ_JBGUAW010000003.1"/>
</dbReference>
<dbReference type="EMBL" id="JBGUAW010000003">
    <property type="protein sequence ID" value="MFA9460341.1"/>
    <property type="molecule type" value="Genomic_DNA"/>
</dbReference>
<accession>A0ABV4TW05</accession>
<gene>
    <name evidence="1" type="ORF">ACERLL_05815</name>
</gene>